<dbReference type="OrthoDB" id="3907302at2759"/>
<dbReference type="GO" id="GO:0005673">
    <property type="term" value="C:transcription factor TFIIE complex"/>
    <property type="evidence" value="ECO:0007669"/>
    <property type="project" value="InterPro"/>
</dbReference>
<dbReference type="InterPro" id="IPR054600">
    <property type="entry name" value="TFA2_E-tether"/>
</dbReference>
<proteinExistence type="predicted"/>
<feature type="compositionally biased region" description="Basic residues" evidence="1">
    <location>
        <begin position="252"/>
        <end position="270"/>
    </location>
</feature>
<dbReference type="GO" id="GO:0001097">
    <property type="term" value="F:TFIIH-class transcription factor complex binding"/>
    <property type="evidence" value="ECO:0007669"/>
    <property type="project" value="TreeGrafter"/>
</dbReference>
<dbReference type="InterPro" id="IPR003166">
    <property type="entry name" value="TFIIE_bsu_DNA-bd"/>
</dbReference>
<feature type="compositionally biased region" description="Basic and acidic residues" evidence="1">
    <location>
        <begin position="121"/>
        <end position="147"/>
    </location>
</feature>
<sequence length="288" mass="32426">MATIHSQPANTGAGRYRATKIDSFLSALRSERSPVSLDDFAIRHSLEAILSDPELQDILKAHDRVIYNDRNKTWAWRPDYNVRTPADVLKLIEGRFKDSVPPLVAGFRLSELRESYPQVREVVEANSKRPAPETRRVSDEDGRRGEEDRDEDEEVSREEQKKLLLLTNPAKENSIKLVFWNEASSSEFLEANGGRRIESVDEEFRELWHSLPVPEPVDMYKYLAEKGLSAAQAAQSASQQAAANASAMAARGRGRGRGSSRGSGRGRKVRIQNTHIEGIDISRNYQQP</sequence>
<dbReference type="Proteomes" id="UP000245768">
    <property type="component" value="Unassembled WGS sequence"/>
</dbReference>
<dbReference type="PANTHER" id="PTHR12716">
    <property type="entry name" value="TRANSCRIPTION INITIATION FACTOR IIE, BETA SUBUNIT"/>
    <property type="match status" value="1"/>
</dbReference>
<dbReference type="STRING" id="215250.A0A316YTC9"/>
<organism evidence="3 4">
    <name type="scientific">Acaromyces ingoldii</name>
    <dbReference type="NCBI Taxonomy" id="215250"/>
    <lineage>
        <taxon>Eukaryota</taxon>
        <taxon>Fungi</taxon>
        <taxon>Dikarya</taxon>
        <taxon>Basidiomycota</taxon>
        <taxon>Ustilaginomycotina</taxon>
        <taxon>Exobasidiomycetes</taxon>
        <taxon>Exobasidiales</taxon>
        <taxon>Cryptobasidiaceae</taxon>
        <taxon>Acaromyces</taxon>
    </lineage>
</organism>
<dbReference type="RefSeq" id="XP_025379679.1">
    <property type="nucleotide sequence ID" value="XM_025523983.1"/>
</dbReference>
<evidence type="ECO:0000256" key="1">
    <source>
        <dbReference type="SAM" id="MobiDB-lite"/>
    </source>
</evidence>
<evidence type="ECO:0000313" key="4">
    <source>
        <dbReference type="Proteomes" id="UP000245768"/>
    </source>
</evidence>
<protein>
    <recommendedName>
        <fullName evidence="2">TFIIE beta domain-containing protein</fullName>
    </recommendedName>
</protein>
<accession>A0A316YTC9</accession>
<dbReference type="InParanoid" id="A0A316YTC9"/>
<feature type="region of interest" description="Disordered" evidence="1">
    <location>
        <begin position="121"/>
        <end position="158"/>
    </location>
</feature>
<feature type="domain" description="TFIIE beta" evidence="2">
    <location>
        <begin position="5"/>
        <end position="83"/>
    </location>
</feature>
<feature type="compositionally biased region" description="Low complexity" evidence="1">
    <location>
        <begin position="233"/>
        <end position="251"/>
    </location>
</feature>
<dbReference type="Pfam" id="PF22254">
    <property type="entry name" value="TFA2_E-tether"/>
    <property type="match status" value="1"/>
</dbReference>
<gene>
    <name evidence="3" type="ORF">FA10DRAFT_285347</name>
</gene>
<keyword evidence="4" id="KW-1185">Reference proteome</keyword>
<dbReference type="GeneID" id="37045899"/>
<dbReference type="AlphaFoldDB" id="A0A316YTC9"/>
<dbReference type="GO" id="GO:0006367">
    <property type="term" value="P:transcription initiation at RNA polymerase II promoter"/>
    <property type="evidence" value="ECO:0007669"/>
    <property type="project" value="InterPro"/>
</dbReference>
<name>A0A316YTC9_9BASI</name>
<dbReference type="EMBL" id="KZ819635">
    <property type="protein sequence ID" value="PWN92481.1"/>
    <property type="molecule type" value="Genomic_DNA"/>
</dbReference>
<dbReference type="FunCoup" id="A0A316YTC9">
    <property type="interactions" value="379"/>
</dbReference>
<feature type="region of interest" description="Disordered" evidence="1">
    <location>
        <begin position="233"/>
        <end position="288"/>
    </location>
</feature>
<dbReference type="InterPro" id="IPR016656">
    <property type="entry name" value="TFIIE-bsu"/>
</dbReference>
<dbReference type="Pfam" id="PF02186">
    <property type="entry name" value="TFIIE_beta"/>
    <property type="match status" value="1"/>
</dbReference>
<dbReference type="PROSITE" id="PS51351">
    <property type="entry name" value="TFIIE_BETA_C"/>
    <property type="match status" value="1"/>
</dbReference>
<dbReference type="PANTHER" id="PTHR12716:SF8">
    <property type="entry name" value="TRANSCRIPTION INITIATION FACTOR IIE SUBUNIT BETA"/>
    <property type="match status" value="1"/>
</dbReference>
<evidence type="ECO:0000313" key="3">
    <source>
        <dbReference type="EMBL" id="PWN92481.1"/>
    </source>
</evidence>
<reference evidence="3 4" key="1">
    <citation type="journal article" date="2018" name="Mol. Biol. Evol.">
        <title>Broad Genomic Sampling Reveals a Smut Pathogenic Ancestry of the Fungal Clade Ustilaginomycotina.</title>
        <authorList>
            <person name="Kijpornyongpan T."/>
            <person name="Mondo S.J."/>
            <person name="Barry K."/>
            <person name="Sandor L."/>
            <person name="Lee J."/>
            <person name="Lipzen A."/>
            <person name="Pangilinan J."/>
            <person name="LaButti K."/>
            <person name="Hainaut M."/>
            <person name="Henrissat B."/>
            <person name="Grigoriev I.V."/>
            <person name="Spatafora J.W."/>
            <person name="Aime M.C."/>
        </authorList>
    </citation>
    <scope>NUCLEOTIDE SEQUENCE [LARGE SCALE GENOMIC DNA]</scope>
    <source>
        <strain evidence="3 4">MCA 4198</strain>
    </source>
</reference>
<evidence type="ECO:0000259" key="2">
    <source>
        <dbReference type="PROSITE" id="PS51351"/>
    </source>
</evidence>